<name>A0A261Y4J8_9FUNG</name>
<keyword evidence="2" id="KW-0812">Transmembrane</keyword>
<feature type="transmembrane region" description="Helical" evidence="2">
    <location>
        <begin position="36"/>
        <end position="57"/>
    </location>
</feature>
<gene>
    <name evidence="3" type="ORF">BZG36_01903</name>
</gene>
<evidence type="ECO:0000313" key="4">
    <source>
        <dbReference type="Proteomes" id="UP000242875"/>
    </source>
</evidence>
<feature type="transmembrane region" description="Helical" evidence="2">
    <location>
        <begin position="1336"/>
        <end position="1357"/>
    </location>
</feature>
<feature type="transmembrane region" description="Helical" evidence="2">
    <location>
        <begin position="1446"/>
        <end position="1467"/>
    </location>
</feature>
<accession>A0A261Y4J8</accession>
<feature type="transmembrane region" description="Helical" evidence="2">
    <location>
        <begin position="959"/>
        <end position="980"/>
    </location>
</feature>
<protein>
    <submittedName>
        <fullName evidence="3">Uncharacterized protein</fullName>
    </submittedName>
</protein>
<dbReference type="PANTHER" id="PTHR12526:SF630">
    <property type="entry name" value="GLYCOSYLTRANSFERASE"/>
    <property type="match status" value="1"/>
</dbReference>
<dbReference type="SUPFAM" id="SSF53756">
    <property type="entry name" value="UDP-Glycosyltransferase/glycogen phosphorylase"/>
    <property type="match status" value="1"/>
</dbReference>
<evidence type="ECO:0000313" key="3">
    <source>
        <dbReference type="EMBL" id="OZJ05523.1"/>
    </source>
</evidence>
<feature type="transmembrane region" description="Helical" evidence="2">
    <location>
        <begin position="1043"/>
        <end position="1067"/>
    </location>
</feature>
<keyword evidence="2" id="KW-0472">Membrane</keyword>
<keyword evidence="2" id="KW-1133">Transmembrane helix</keyword>
<dbReference type="PANTHER" id="PTHR12526">
    <property type="entry name" value="GLYCOSYLTRANSFERASE"/>
    <property type="match status" value="1"/>
</dbReference>
<proteinExistence type="predicted"/>
<comment type="caution">
    <text evidence="3">The sequence shown here is derived from an EMBL/GenBank/DDBJ whole genome shotgun (WGS) entry which is preliminary data.</text>
</comment>
<feature type="transmembrane region" description="Helical" evidence="2">
    <location>
        <begin position="1417"/>
        <end position="1434"/>
    </location>
</feature>
<feature type="region of interest" description="Disordered" evidence="1">
    <location>
        <begin position="3043"/>
        <end position="3090"/>
    </location>
</feature>
<dbReference type="OrthoDB" id="2582433at2759"/>
<organism evidence="3 4">
    <name type="scientific">Bifiguratus adelaidae</name>
    <dbReference type="NCBI Taxonomy" id="1938954"/>
    <lineage>
        <taxon>Eukaryota</taxon>
        <taxon>Fungi</taxon>
        <taxon>Fungi incertae sedis</taxon>
        <taxon>Mucoromycota</taxon>
        <taxon>Mucoromycotina</taxon>
        <taxon>Endogonomycetes</taxon>
        <taxon>Endogonales</taxon>
        <taxon>Endogonales incertae sedis</taxon>
        <taxon>Bifiguratus</taxon>
    </lineage>
</organism>
<feature type="transmembrane region" description="Helical" evidence="2">
    <location>
        <begin position="1107"/>
        <end position="1125"/>
    </location>
</feature>
<keyword evidence="4" id="KW-1185">Reference proteome</keyword>
<feature type="transmembrane region" description="Helical" evidence="2">
    <location>
        <begin position="1000"/>
        <end position="1022"/>
    </location>
</feature>
<reference evidence="3 4" key="1">
    <citation type="journal article" date="2017" name="Mycologia">
        <title>Bifiguratus adelaidae, gen. et sp. nov., a new member of Mucoromycotina in endophytic and soil-dwelling habitats.</title>
        <authorList>
            <person name="Torres-Cruz T.J."/>
            <person name="Billingsley Tobias T.L."/>
            <person name="Almatruk M."/>
            <person name="Hesse C."/>
            <person name="Kuske C.R."/>
            <person name="Desiro A."/>
            <person name="Benucci G.M."/>
            <person name="Bonito G."/>
            <person name="Stajich J.E."/>
            <person name="Dunlap C."/>
            <person name="Arnold A.E."/>
            <person name="Porras-Alfaro A."/>
        </authorList>
    </citation>
    <scope>NUCLEOTIDE SEQUENCE [LARGE SCALE GENOMIC DNA]</scope>
    <source>
        <strain evidence="3 4">AZ0501</strain>
    </source>
</reference>
<evidence type="ECO:0000256" key="1">
    <source>
        <dbReference type="SAM" id="MobiDB-lite"/>
    </source>
</evidence>
<dbReference type="Proteomes" id="UP000242875">
    <property type="component" value="Unassembled WGS sequence"/>
</dbReference>
<dbReference type="EMBL" id="MVBO01000014">
    <property type="protein sequence ID" value="OZJ05523.1"/>
    <property type="molecule type" value="Genomic_DNA"/>
</dbReference>
<feature type="transmembrane region" description="Helical" evidence="2">
    <location>
        <begin position="1473"/>
        <end position="1493"/>
    </location>
</feature>
<feature type="transmembrane region" description="Helical" evidence="2">
    <location>
        <begin position="1383"/>
        <end position="1411"/>
    </location>
</feature>
<feature type="transmembrane region" description="Helical" evidence="2">
    <location>
        <begin position="1073"/>
        <end position="1095"/>
    </location>
</feature>
<sequence>MAESRNSVISEEPLDYYMGDLLRPASNLWSTPAVKATGVIFGISFIFSAIYLLLVLIRLTFRRRKRASTESPWRRTSLRRLESFTKFFLRKSPFSIPRPVTNRPTSFGIYLGSFLYFEQDEHIQRILSSYGTLVIDPKQAVIATELRQWFRGSSLLGRIEIPTIEDSSAEKYKSAISELFQRLDALWKPSTTHARILYDGVVLAGWESLPINIINLLITSIPRGYNLKLYLEVTPPDFVRRNDAKLLKLGRVSGFLIHNATIMPETGKRRDYFDLRALRATIELAIKQSSIRKDFTLFFAELVSNIDDVDIAVWRRAFKWSKYYEGITWVAPKFALYQPASHLPRTTSVPMSALEWLRRADLLQIKNQWLSNVTVYEMHEALPMECNQILSHWFPTFQSFFGAHINVADRLGHSHVNHDTGAKTLRSSSILSIPSSQRSRSSTTSTLGSNTQSAYEGIRVNALFGDESSYGVYDLGHAPTVTDFNRLVDIQADLRAKNLLHPIDSSIKDQIIAELSVLCCESNKRRFRGDVYILHDELASIRTLISELESNRICVWQGLDSAFWLKQGRVHFSSVFEREHNSRTVEHNHPMDSISSRPSSFHSDQIAPLQPIRAGLHAFAPFSLEVRQHTHKMHIYVTLKAPHLAAAVLGCYLSASDVSPQRAFLIESMLETPTSPMRQKYPHLSIRVIDQLTKSSPRGLLSILRKLSTSCTKSTNASSSSGNYDVAIGDLRQLCQFLLLDQLEIKQVNGKYLVQFYDGRMTLQELLQKRYEWYSSLDCLTIPDMSDAIRLQQEIDDWMHWVLLNNSYETLQQMTQILKNMQSTSTPSSEALDVRFNLFFFLFFTTLKKYALEDIYVEMTDRNPLLSPFSDQAAVYAELWVIGSKCDLDMTPSELGTILSNRARNDLMARDQLAKDKSVNEISDAFDGVNFMGAYLSANTDTDPEPTSVQADYGPIPKFWVSLTSIGIFCIPAFVDVALLTFHGHGLFMSVAMDPIHVTLASYTMIISLITAGGINGGIGILGSHYLHAMVFPTMSVVLVQMFASGVLINLLIAAIGCIVCGCQYGIVAAYIWLFYTAVFSFFLLVLGTMSTIHMDNIPMQSGRSRMAKSLLILVIAPIICPFLPSRFIILVYFLQLSAFSFCLIVFMRRLFREWNSYLDRIDITDNKTVLDWYIAKHANGNKQCFDKATVPYANKVARTQFNREVQSERMRDRFSKPTDDTLVKEQAESFAFSRFLLEWYCRCNSAPMPLPFSSSWNLQLKVALATMYQYNQALKQHSLGLLWRYCYLEMGYGIIYFFVALLDRWIVLLTGGDIIGLSLAVNGHVDYSLATSFGLMYYLLGSISLEIHAISVYKAIWKKSDDRIRTETQLARSTNGKARRRLHIYIFSLFEYVWSLFFALAISTLLAWLSLRDSEAIIAFFLYIIGYTGVLMMQFNRIFMPGGKATFNVIALAVLTGMIIGCVLRAKYPTFLYTEVICLIAVAWIAAGINFFSADFKLGSSKNMDEMSETPHIVDLRSKKNNLTSGQRWIGNAHRPKCAAQILDDIQGLRPHLKVEISPHGSDTLGCILDDILQHALSLEQSETLHNAFDGQEKLIFQKSLEDWKSGRTRIVVVPRTLLAAYKGAEYSALAHIDPVTQAMIIYAGVPDISKSWLESDFARSTHMQIAEALVHETCEMGLGTSHTIACVSELLLHGDVHVPERVSEQISWMTANTLSDGTDNVVLNHLALGIDIDTDWDNLPSTVRRVVVDRVTLTANSPMVTDELEGVLEAQRAGELKLSTTGLVAIHDACVRLAMAVRAKLCQECDRTMPDAPIYNGQWTQKEDIPDYEFQDLDHVDALAKSGKFLAIVQDAYGSILSTGYYASKFLLFATSGNIELPREIDFASRKLPNWMRAFVIVFHTRLSMVGRPFTRFWIERLLWHYRPALRRLNNAVKSGIKIVRTPDCITIHDPRSSVTGFFDIPETDILDLQSIPLSAPKEGLGNRRVAMVLRQYEGILKSRPKNDKNLKAIGYYDKKEQLLRQCKFSNGKLQEDAFYYYRDHDASTPRRFPHVKVIEMRDGGHESFFYDEYGRVNHGSIYRKRENFTFRYTYHPKPENSDNLIKAIFLGTHISYEVYWCAIPVKKGQPVNKQQKWIPFHKVTRVTWNDGVSNFETVWVYEHKRHPQISTLCDGQPIETPNHIIEDVYRLFVKPDSVSFLKDDILAPLNAPAQNRGLLKFARHTTNARRGRLTVNKKVNTHDARSLLWKTWQTEKNVEGVHARILDEMILRNEPLLKQYWAARDRGAIQKARSVLKRNEEAIVAAMYIDDSVSGMTLLAFKISDLYAMGAGGDTNLNTRSPLSNVLNNDKEVSVLATDTGTFPIEAGGVSNCRRDVVDGLKDIRWHFIAEAANDLGTPKFQVEKNVQSVKILPLWGLDFLTPSHGVVENLIDGQVEERIFNTTSRVIEHFIPHLVDFVKGCRTITFTEKNVQQFTRSLVALNTFFGAADWNRTWNDSAVRKAWREAWIMDGPNLRSTAALLEIECPTEAEFDECLEMFKRYLFILSVAVPEVVPPVFQSTHHSVSAMFGIVVKFKRGSTFMIWDHGISWRECTSYLSAGQCLLSPFVQNSLLGLMRLAATLTLYHADIVLPCTNLYNPDWETEIGTGNGSIMHRRTFQKKIDPVVNGIANMEKYEPPKELTSKVPTVVMLSHLMPVKDPKSAILATDVIVNEFGFRDYALDIYGAVDRTPWYTVECQELIAMKGIGEYVKLRGYGNASQVLATAWAFMNSSITEGLPLALGEAGLSGAPIVCTSVGATSTILQDPSNPNKMWGETVPPNSPHELARAQLRYLAMLDDWAQYAHDEYDPADAPTRLPEHFTSYDVQWITKRMYDKSPHRRKVALNLRKIVQVKFSGDRYLREHEQMLFIGKYRYNQALESPKAASGYGRHVAIPMSSPLYSDMLLSPTPAPGFGGLYSGAVAGLESGVAPTPLAHLKGTATPTSLSSVSLSENEAAKQIRHSRLSNELSHFFTGQYQRSESSVGSVITLNSDLEGEAIEERAVFGSAQIETESENPEGGSREKNYAMPRRALRVQSFETQEDDNHDYISRC</sequence>
<dbReference type="Gene3D" id="3.40.50.2000">
    <property type="entry name" value="Glycogen Phosphorylase B"/>
    <property type="match status" value="1"/>
</dbReference>
<evidence type="ECO:0000256" key="2">
    <source>
        <dbReference type="SAM" id="Phobius"/>
    </source>
</evidence>
<dbReference type="Pfam" id="PF13692">
    <property type="entry name" value="Glyco_trans_1_4"/>
    <property type="match status" value="1"/>
</dbReference>